<evidence type="ECO:0000313" key="3">
    <source>
        <dbReference type="Proteomes" id="UP000629468"/>
    </source>
</evidence>
<name>A0A8H7F7L5_AGABI</name>
<dbReference type="InterPro" id="IPR036047">
    <property type="entry name" value="F-box-like_dom_sf"/>
</dbReference>
<evidence type="ECO:0000313" key="2">
    <source>
        <dbReference type="EMBL" id="KAF7782094.1"/>
    </source>
</evidence>
<comment type="caution">
    <text evidence="2">The sequence shown here is derived from an EMBL/GenBank/DDBJ whole genome shotgun (WGS) entry which is preliminary data.</text>
</comment>
<dbReference type="InterPro" id="IPR001810">
    <property type="entry name" value="F-box_dom"/>
</dbReference>
<dbReference type="SMART" id="SM00256">
    <property type="entry name" value="FBOX"/>
    <property type="match status" value="1"/>
</dbReference>
<accession>A0A8H7F7L5</accession>
<organism evidence="2 3">
    <name type="scientific">Agaricus bisporus var. burnettii</name>
    <dbReference type="NCBI Taxonomy" id="192524"/>
    <lineage>
        <taxon>Eukaryota</taxon>
        <taxon>Fungi</taxon>
        <taxon>Dikarya</taxon>
        <taxon>Basidiomycota</taxon>
        <taxon>Agaricomycotina</taxon>
        <taxon>Agaricomycetes</taxon>
        <taxon>Agaricomycetidae</taxon>
        <taxon>Agaricales</taxon>
        <taxon>Agaricineae</taxon>
        <taxon>Agaricaceae</taxon>
        <taxon>Agaricus</taxon>
    </lineage>
</organism>
<dbReference type="PROSITE" id="PS50181">
    <property type="entry name" value="FBOX"/>
    <property type="match status" value="1"/>
</dbReference>
<dbReference type="AlphaFoldDB" id="A0A8H7F7L5"/>
<dbReference type="Gene3D" id="1.20.1280.50">
    <property type="match status" value="1"/>
</dbReference>
<sequence length="490" mass="55386">MEPSKIGLSSLPSEIVTEMFKQLDWRDLLNARQTCTLLYDASKSREIWDNLIRIHAVATYGVPTIFDKPMRTYNATNLEERFLHWMKTESTWLNEIPLNEKYIPDYSHEFLYSHFFPGGRWLICSDFGGEVLYCDLESPETGFVPLIPYPFSCQRKSMTMMAVEEISGTETLPFKIALVHMLFADYVKGPHGQPEMTGDSRVDVWSGRVILDEDGQGKGLQVEQLASVPISLYLGQPLFGVSLRGPLVAFTVEWHLFGTTIYSCDAIIIDWSSWKSQGRSFNRKIVNYLPSYAGCGRKVEVTLLPGNRVLTTPSPELCIYDHSLIPWSSKERPVWVDMSIPEQHSCCVTVPGSSVQHPCGFSRIFPLPKNEYRVVFNTLEGVRGLILRYTESSGFKASALELLDWDEKVDCSIAEFRSHLSYNCGVARFKSGCLLRARFSWPEEEGFFETGTSPILGETNETPLVMNMDVAAGRLAWIAVESGRVAMLDI</sequence>
<gene>
    <name evidence="2" type="ORF">Agabi119p4_1470</name>
</gene>
<protein>
    <recommendedName>
        <fullName evidence="1">F-box domain-containing protein</fullName>
    </recommendedName>
</protein>
<dbReference type="Pfam" id="PF12937">
    <property type="entry name" value="F-box-like"/>
    <property type="match status" value="1"/>
</dbReference>
<dbReference type="SUPFAM" id="SSF81383">
    <property type="entry name" value="F-box domain"/>
    <property type="match status" value="1"/>
</dbReference>
<dbReference type="Proteomes" id="UP000629468">
    <property type="component" value="Unassembled WGS sequence"/>
</dbReference>
<proteinExistence type="predicted"/>
<feature type="domain" description="F-box" evidence="1">
    <location>
        <begin position="5"/>
        <end position="51"/>
    </location>
</feature>
<dbReference type="EMBL" id="JABXXO010000003">
    <property type="protein sequence ID" value="KAF7782094.1"/>
    <property type="molecule type" value="Genomic_DNA"/>
</dbReference>
<evidence type="ECO:0000259" key="1">
    <source>
        <dbReference type="PROSITE" id="PS50181"/>
    </source>
</evidence>
<reference evidence="2 3" key="1">
    <citation type="journal article" name="Sci. Rep.">
        <title>Telomere-to-telomere assembled and centromere annotated genomes of the two main subspecies of the button mushroom Agaricus bisporus reveal especially polymorphic chromosome ends.</title>
        <authorList>
            <person name="Sonnenberg A.S.M."/>
            <person name="Sedaghat-Telgerd N."/>
            <person name="Lavrijssen B."/>
            <person name="Ohm R.A."/>
            <person name="Hendrickx P.M."/>
            <person name="Scholtmeijer K."/>
            <person name="Baars J.J.P."/>
            <person name="van Peer A."/>
        </authorList>
    </citation>
    <scope>NUCLEOTIDE SEQUENCE [LARGE SCALE GENOMIC DNA]</scope>
    <source>
        <strain evidence="2 3">H119_p4</strain>
    </source>
</reference>